<gene>
    <name evidence="2" type="ORF">FA13DRAFT_1734407</name>
</gene>
<keyword evidence="3" id="KW-1185">Reference proteome</keyword>
<organism evidence="2 3">
    <name type="scientific">Coprinellus micaceus</name>
    <name type="common">Glistening ink-cap mushroom</name>
    <name type="synonym">Coprinus micaceus</name>
    <dbReference type="NCBI Taxonomy" id="71717"/>
    <lineage>
        <taxon>Eukaryota</taxon>
        <taxon>Fungi</taxon>
        <taxon>Dikarya</taxon>
        <taxon>Basidiomycota</taxon>
        <taxon>Agaricomycotina</taxon>
        <taxon>Agaricomycetes</taxon>
        <taxon>Agaricomycetidae</taxon>
        <taxon>Agaricales</taxon>
        <taxon>Agaricineae</taxon>
        <taxon>Psathyrellaceae</taxon>
        <taxon>Coprinellus</taxon>
    </lineage>
</organism>
<feature type="region of interest" description="Disordered" evidence="1">
    <location>
        <begin position="1"/>
        <end position="48"/>
    </location>
</feature>
<evidence type="ECO:0000256" key="1">
    <source>
        <dbReference type="SAM" id="MobiDB-lite"/>
    </source>
</evidence>
<proteinExistence type="predicted"/>
<evidence type="ECO:0000313" key="2">
    <source>
        <dbReference type="EMBL" id="TEB29622.1"/>
    </source>
</evidence>
<reference evidence="2 3" key="1">
    <citation type="journal article" date="2019" name="Nat. Ecol. Evol.">
        <title>Megaphylogeny resolves global patterns of mushroom evolution.</title>
        <authorList>
            <person name="Varga T."/>
            <person name="Krizsan K."/>
            <person name="Foldi C."/>
            <person name="Dima B."/>
            <person name="Sanchez-Garcia M."/>
            <person name="Sanchez-Ramirez S."/>
            <person name="Szollosi G.J."/>
            <person name="Szarkandi J.G."/>
            <person name="Papp V."/>
            <person name="Albert L."/>
            <person name="Andreopoulos W."/>
            <person name="Angelini C."/>
            <person name="Antonin V."/>
            <person name="Barry K.W."/>
            <person name="Bougher N.L."/>
            <person name="Buchanan P."/>
            <person name="Buyck B."/>
            <person name="Bense V."/>
            <person name="Catcheside P."/>
            <person name="Chovatia M."/>
            <person name="Cooper J."/>
            <person name="Damon W."/>
            <person name="Desjardin D."/>
            <person name="Finy P."/>
            <person name="Geml J."/>
            <person name="Haridas S."/>
            <person name="Hughes K."/>
            <person name="Justo A."/>
            <person name="Karasinski D."/>
            <person name="Kautmanova I."/>
            <person name="Kiss B."/>
            <person name="Kocsube S."/>
            <person name="Kotiranta H."/>
            <person name="LaButti K.M."/>
            <person name="Lechner B.E."/>
            <person name="Liimatainen K."/>
            <person name="Lipzen A."/>
            <person name="Lukacs Z."/>
            <person name="Mihaltcheva S."/>
            <person name="Morgado L.N."/>
            <person name="Niskanen T."/>
            <person name="Noordeloos M.E."/>
            <person name="Ohm R.A."/>
            <person name="Ortiz-Santana B."/>
            <person name="Ovrebo C."/>
            <person name="Racz N."/>
            <person name="Riley R."/>
            <person name="Savchenko A."/>
            <person name="Shiryaev A."/>
            <person name="Soop K."/>
            <person name="Spirin V."/>
            <person name="Szebenyi C."/>
            <person name="Tomsovsky M."/>
            <person name="Tulloss R.E."/>
            <person name="Uehling J."/>
            <person name="Grigoriev I.V."/>
            <person name="Vagvolgyi C."/>
            <person name="Papp T."/>
            <person name="Martin F.M."/>
            <person name="Miettinen O."/>
            <person name="Hibbett D.S."/>
            <person name="Nagy L.G."/>
        </authorList>
    </citation>
    <scope>NUCLEOTIDE SEQUENCE [LARGE SCALE GENOMIC DNA]</scope>
    <source>
        <strain evidence="2 3">FP101781</strain>
    </source>
</reference>
<protein>
    <submittedName>
        <fullName evidence="2">Uncharacterized protein</fullName>
    </submittedName>
</protein>
<sequence>MSHLRNPYSVAAFHRPPHLPHPTIQLSSPRFRCPSRGEGTGPPHLTAAHTSGHFLLHITPSDENQSMLRTPRAPHPHQPSRADFPG</sequence>
<dbReference type="Proteomes" id="UP000298030">
    <property type="component" value="Unassembled WGS sequence"/>
</dbReference>
<dbReference type="AlphaFoldDB" id="A0A4Y7T7Q2"/>
<dbReference type="EMBL" id="QPFP01000026">
    <property type="protein sequence ID" value="TEB29622.1"/>
    <property type="molecule type" value="Genomic_DNA"/>
</dbReference>
<comment type="caution">
    <text evidence="2">The sequence shown here is derived from an EMBL/GenBank/DDBJ whole genome shotgun (WGS) entry which is preliminary data.</text>
</comment>
<feature type="region of interest" description="Disordered" evidence="1">
    <location>
        <begin position="62"/>
        <end position="86"/>
    </location>
</feature>
<name>A0A4Y7T7Q2_COPMI</name>
<accession>A0A4Y7T7Q2</accession>
<evidence type="ECO:0000313" key="3">
    <source>
        <dbReference type="Proteomes" id="UP000298030"/>
    </source>
</evidence>